<reference evidence="2 3" key="1">
    <citation type="submission" date="2018-06" db="EMBL/GenBank/DDBJ databases">
        <title>Paenibacillus montanisoli sp. nov., isolated from mountain area soil.</title>
        <authorList>
            <person name="Wu M."/>
        </authorList>
    </citation>
    <scope>NUCLEOTIDE SEQUENCE [LARGE SCALE GENOMIC DNA]</scope>
    <source>
        <strain evidence="2 3">RA17</strain>
    </source>
</reference>
<dbReference type="PANTHER" id="PTHR42924">
    <property type="entry name" value="EXONUCLEASE"/>
    <property type="match status" value="1"/>
</dbReference>
<dbReference type="SUPFAM" id="SSF89550">
    <property type="entry name" value="PHP domain-like"/>
    <property type="match status" value="1"/>
</dbReference>
<dbReference type="RefSeq" id="WP_112881234.1">
    <property type="nucleotide sequence ID" value="NZ_QLUW01000001.1"/>
</dbReference>
<dbReference type="PANTHER" id="PTHR42924:SF3">
    <property type="entry name" value="POLYMERASE_HISTIDINOL PHOSPHATASE N-TERMINAL DOMAIN-CONTAINING PROTEIN"/>
    <property type="match status" value="1"/>
</dbReference>
<dbReference type="EMBL" id="QLUW01000001">
    <property type="protein sequence ID" value="RAP78108.1"/>
    <property type="molecule type" value="Genomic_DNA"/>
</dbReference>
<dbReference type="GO" id="GO:0035312">
    <property type="term" value="F:5'-3' DNA exonuclease activity"/>
    <property type="evidence" value="ECO:0007669"/>
    <property type="project" value="TreeGrafter"/>
</dbReference>
<name>A0A328U5I0_9BACL</name>
<dbReference type="GO" id="GO:0004534">
    <property type="term" value="F:5'-3' RNA exonuclease activity"/>
    <property type="evidence" value="ECO:0007669"/>
    <property type="project" value="TreeGrafter"/>
</dbReference>
<gene>
    <name evidence="2" type="ORF">DL346_06635</name>
</gene>
<evidence type="ECO:0000313" key="3">
    <source>
        <dbReference type="Proteomes" id="UP000249260"/>
    </source>
</evidence>
<dbReference type="InterPro" id="IPR004013">
    <property type="entry name" value="PHP_dom"/>
</dbReference>
<dbReference type="SMART" id="SM00481">
    <property type="entry name" value="POLIIIAc"/>
    <property type="match status" value="1"/>
</dbReference>
<dbReference type="InterPro" id="IPR052018">
    <property type="entry name" value="PHP_domain"/>
</dbReference>
<evidence type="ECO:0000259" key="1">
    <source>
        <dbReference type="SMART" id="SM00481"/>
    </source>
</evidence>
<dbReference type="InterPro" id="IPR003141">
    <property type="entry name" value="Pol/His_phosphatase_N"/>
</dbReference>
<organism evidence="2 3">
    <name type="scientific">Paenibacillus montanisoli</name>
    <dbReference type="NCBI Taxonomy" id="2081970"/>
    <lineage>
        <taxon>Bacteria</taxon>
        <taxon>Bacillati</taxon>
        <taxon>Bacillota</taxon>
        <taxon>Bacilli</taxon>
        <taxon>Bacillales</taxon>
        <taxon>Paenibacillaceae</taxon>
        <taxon>Paenibacillus</taxon>
    </lineage>
</organism>
<feature type="domain" description="Polymerase/histidinol phosphatase N-terminal" evidence="1">
    <location>
        <begin position="10"/>
        <end position="75"/>
    </location>
</feature>
<protein>
    <submittedName>
        <fullName evidence="2">Phosphatase</fullName>
    </submittedName>
</protein>
<accession>A0A328U5I0</accession>
<dbReference type="InterPro" id="IPR016195">
    <property type="entry name" value="Pol/histidinol_Pase-like"/>
</dbReference>
<dbReference type="Gene3D" id="3.20.20.140">
    <property type="entry name" value="Metal-dependent hydrolases"/>
    <property type="match status" value="1"/>
</dbReference>
<dbReference type="CDD" id="cd07438">
    <property type="entry name" value="PHP_HisPPase_AMP"/>
    <property type="match status" value="1"/>
</dbReference>
<comment type="caution">
    <text evidence="2">The sequence shown here is derived from an EMBL/GenBank/DDBJ whole genome shotgun (WGS) entry which is preliminary data.</text>
</comment>
<proteinExistence type="predicted"/>
<keyword evidence="3" id="KW-1185">Reference proteome</keyword>
<dbReference type="Gene3D" id="1.10.150.650">
    <property type="match status" value="1"/>
</dbReference>
<evidence type="ECO:0000313" key="2">
    <source>
        <dbReference type="EMBL" id="RAP78108.1"/>
    </source>
</evidence>
<dbReference type="OrthoDB" id="9804333at2"/>
<dbReference type="Proteomes" id="UP000249260">
    <property type="component" value="Unassembled WGS sequence"/>
</dbReference>
<sequence>MALMSFNNRADMHTHTTASDGLQRPADNVAMAKKRGLGAIAITDHDTVDGIAEALEAGERLGITVVPGVEISTVADGRDIHILGYYINWNSVAWQAKLKSLAGTREQRNAMIIARLNELGISISMEEVLEAALAQGKDGGSLGRPHIAAVLVEKQVVGSMQEAFDRYLGEGGAAYANPPRLHPSEALTWIKEAGGTSVIAHPGIYGNDELVEAIIARGADGIEVYHPDHSPDDEARYLKLAEKYKLIITGGSDFHGERHGVVFHGEMGSKTAPMEVLRQLNPSRR</sequence>
<dbReference type="AlphaFoldDB" id="A0A328U5I0"/>
<dbReference type="Pfam" id="PF02811">
    <property type="entry name" value="PHP"/>
    <property type="match status" value="1"/>
</dbReference>